<feature type="transmembrane region" description="Helical" evidence="7">
    <location>
        <begin position="73"/>
        <end position="95"/>
    </location>
</feature>
<evidence type="ECO:0000313" key="9">
    <source>
        <dbReference type="Proteomes" id="UP001187415"/>
    </source>
</evidence>
<dbReference type="Pfam" id="PF01758">
    <property type="entry name" value="SBF"/>
    <property type="match status" value="1"/>
</dbReference>
<evidence type="ECO:0000256" key="6">
    <source>
        <dbReference type="ARBA" id="ARBA00023136"/>
    </source>
</evidence>
<evidence type="ECO:0000313" key="8">
    <source>
        <dbReference type="EMBL" id="KAK2826176.1"/>
    </source>
</evidence>
<dbReference type="Proteomes" id="UP001187415">
    <property type="component" value="Unassembled WGS sequence"/>
</dbReference>
<keyword evidence="3 7" id="KW-0812">Transmembrane</keyword>
<feature type="transmembrane region" description="Helical" evidence="7">
    <location>
        <begin position="38"/>
        <end position="61"/>
    </location>
</feature>
<dbReference type="AlphaFoldDB" id="A0AA88LXI1"/>
<dbReference type="PANTHER" id="PTHR10361:SF40">
    <property type="entry name" value="HEPATIC SODIUM_BILE ACID COTRANSPORTER"/>
    <property type="match status" value="1"/>
</dbReference>
<evidence type="ECO:0000256" key="2">
    <source>
        <dbReference type="ARBA" id="ARBA00006528"/>
    </source>
</evidence>
<dbReference type="PANTHER" id="PTHR10361">
    <property type="entry name" value="SODIUM-BILE ACID COTRANSPORTER"/>
    <property type="match status" value="1"/>
</dbReference>
<sequence length="158" mass="17735">MNVTGVYQGIADIYQEGNVSVNGTMGIQLNTNPAINTAVNFFILAVLFTSMVSIGCTMEVYKIKNHLLNPKGAAIAMVAQFGIMPLTAFSIAKILKVGSNKGLDCAHMWLLSRRELIKHFFPGHEWRYEPQHSNDHLLEHRCPWYDASSALYLLPRLR</sequence>
<accession>A0AA88LXI1</accession>
<evidence type="ECO:0000256" key="3">
    <source>
        <dbReference type="ARBA" id="ARBA00022692"/>
    </source>
</evidence>
<dbReference type="InterPro" id="IPR002657">
    <property type="entry name" value="BilAc:Na_symport/Acr3"/>
</dbReference>
<comment type="subcellular location">
    <subcellularLocation>
        <location evidence="1">Membrane</location>
        <topology evidence="1">Multi-pass membrane protein</topology>
    </subcellularLocation>
</comment>
<organism evidence="8 9">
    <name type="scientific">Channa striata</name>
    <name type="common">Snakehead murrel</name>
    <name type="synonym">Ophicephalus striatus</name>
    <dbReference type="NCBI Taxonomy" id="64152"/>
    <lineage>
        <taxon>Eukaryota</taxon>
        <taxon>Metazoa</taxon>
        <taxon>Chordata</taxon>
        <taxon>Craniata</taxon>
        <taxon>Vertebrata</taxon>
        <taxon>Euteleostomi</taxon>
        <taxon>Actinopterygii</taxon>
        <taxon>Neopterygii</taxon>
        <taxon>Teleostei</taxon>
        <taxon>Neoteleostei</taxon>
        <taxon>Acanthomorphata</taxon>
        <taxon>Anabantaria</taxon>
        <taxon>Anabantiformes</taxon>
        <taxon>Channoidei</taxon>
        <taxon>Channidae</taxon>
        <taxon>Channa</taxon>
    </lineage>
</organism>
<evidence type="ECO:0000256" key="4">
    <source>
        <dbReference type="ARBA" id="ARBA00022847"/>
    </source>
</evidence>
<dbReference type="GO" id="GO:0008508">
    <property type="term" value="F:bile acid:sodium symporter activity"/>
    <property type="evidence" value="ECO:0007669"/>
    <property type="project" value="TreeGrafter"/>
</dbReference>
<dbReference type="GO" id="GO:0016020">
    <property type="term" value="C:membrane"/>
    <property type="evidence" value="ECO:0007669"/>
    <property type="project" value="UniProtKB-SubCell"/>
</dbReference>
<evidence type="ECO:0000256" key="7">
    <source>
        <dbReference type="SAM" id="Phobius"/>
    </source>
</evidence>
<dbReference type="InterPro" id="IPR038770">
    <property type="entry name" value="Na+/solute_symporter_sf"/>
</dbReference>
<comment type="caution">
    <text evidence="8">The sequence shown here is derived from an EMBL/GenBank/DDBJ whole genome shotgun (WGS) entry which is preliminary data.</text>
</comment>
<gene>
    <name evidence="8" type="ORF">Q5P01_020390</name>
</gene>
<keyword evidence="6 7" id="KW-0472">Membrane</keyword>
<evidence type="ECO:0000256" key="1">
    <source>
        <dbReference type="ARBA" id="ARBA00004141"/>
    </source>
</evidence>
<proteinExistence type="inferred from homology"/>
<evidence type="ECO:0000256" key="5">
    <source>
        <dbReference type="ARBA" id="ARBA00022989"/>
    </source>
</evidence>
<reference evidence="8" key="1">
    <citation type="submission" date="2023-07" db="EMBL/GenBank/DDBJ databases">
        <title>Chromosome-level Genome Assembly of Striped Snakehead (Channa striata).</title>
        <authorList>
            <person name="Liu H."/>
        </authorList>
    </citation>
    <scope>NUCLEOTIDE SEQUENCE</scope>
    <source>
        <strain evidence="8">Gz</strain>
        <tissue evidence="8">Muscle</tissue>
    </source>
</reference>
<dbReference type="EMBL" id="JAUPFM010000016">
    <property type="protein sequence ID" value="KAK2826176.1"/>
    <property type="molecule type" value="Genomic_DNA"/>
</dbReference>
<dbReference type="InterPro" id="IPR004710">
    <property type="entry name" value="Bilac:Na_transpt"/>
</dbReference>
<dbReference type="Gene3D" id="1.20.1530.20">
    <property type="match status" value="1"/>
</dbReference>
<keyword evidence="9" id="KW-1185">Reference proteome</keyword>
<name>A0AA88LXI1_CHASR</name>
<comment type="similarity">
    <text evidence="2">Belongs to the bile acid:sodium symporter (BASS) (TC 2.A.28) family.</text>
</comment>
<protein>
    <submittedName>
        <fullName evidence="8">Uncharacterized protein</fullName>
    </submittedName>
</protein>
<keyword evidence="5 7" id="KW-1133">Transmembrane helix</keyword>
<keyword evidence="4" id="KW-0813">Transport</keyword>
<keyword evidence="4" id="KW-0769">Symport</keyword>